<protein>
    <submittedName>
        <fullName evidence="1">Uncharacterized protein</fullName>
    </submittedName>
</protein>
<sequence>MATKNLAENPYERLANAIIIQASKDYMTSLRKKKRNPGSASAEHDIRECERFFRSGWYQVLTSVDGEYLIAKLRKAI</sequence>
<dbReference type="RefSeq" id="WP_101884035.1">
    <property type="nucleotide sequence ID" value="NZ_JAPRAW010000006.1"/>
</dbReference>
<gene>
    <name evidence="1" type="ORF">CDL23_09395</name>
</gene>
<proteinExistence type="predicted"/>
<reference evidence="1 2" key="1">
    <citation type="journal article" date="2017" name="Genome Med.">
        <title>A novel Ruminococcus gnavus clade enriched in inflammatory bowel disease patients.</title>
        <authorList>
            <person name="Hall A.B."/>
            <person name="Yassour M."/>
            <person name="Sauk J."/>
            <person name="Garner A."/>
            <person name="Jiang X."/>
            <person name="Arthur T."/>
            <person name="Lagoudas G.K."/>
            <person name="Vatanen T."/>
            <person name="Fornelos N."/>
            <person name="Wilson R."/>
            <person name="Bertha M."/>
            <person name="Cohen M."/>
            <person name="Garber J."/>
            <person name="Khalili H."/>
            <person name="Gevers D."/>
            <person name="Ananthakrishnan A.N."/>
            <person name="Kugathasan S."/>
            <person name="Lander E.S."/>
            <person name="Blainey P."/>
            <person name="Vlamakis H."/>
            <person name="Xavier R.J."/>
            <person name="Huttenhower C."/>
        </authorList>
    </citation>
    <scope>NUCLEOTIDE SEQUENCE [LARGE SCALE GENOMIC DNA]</scope>
    <source>
        <strain evidence="1 2">RJX1125</strain>
    </source>
</reference>
<dbReference type="AlphaFoldDB" id="A0A2N5PHL6"/>
<accession>A0A2N5PHL6</accession>
<name>A0A2N5PHL6_MEDGN</name>
<organism evidence="1 2">
    <name type="scientific">Mediterraneibacter gnavus</name>
    <name type="common">Ruminococcus gnavus</name>
    <dbReference type="NCBI Taxonomy" id="33038"/>
    <lineage>
        <taxon>Bacteria</taxon>
        <taxon>Bacillati</taxon>
        <taxon>Bacillota</taxon>
        <taxon>Clostridia</taxon>
        <taxon>Lachnospirales</taxon>
        <taxon>Lachnospiraceae</taxon>
        <taxon>Mediterraneibacter</taxon>
    </lineage>
</organism>
<evidence type="ECO:0000313" key="2">
    <source>
        <dbReference type="Proteomes" id="UP000235093"/>
    </source>
</evidence>
<dbReference type="Proteomes" id="UP000235093">
    <property type="component" value="Unassembled WGS sequence"/>
</dbReference>
<dbReference type="EMBL" id="NIHT01000013">
    <property type="protein sequence ID" value="PLT74634.1"/>
    <property type="molecule type" value="Genomic_DNA"/>
</dbReference>
<comment type="caution">
    <text evidence="1">The sequence shown here is derived from an EMBL/GenBank/DDBJ whole genome shotgun (WGS) entry which is preliminary data.</text>
</comment>
<evidence type="ECO:0000313" key="1">
    <source>
        <dbReference type="EMBL" id="PLT74634.1"/>
    </source>
</evidence>